<dbReference type="EMBL" id="ACBY02000078">
    <property type="protein sequence ID" value="EFB74311.1"/>
    <property type="molecule type" value="Genomic_DNA"/>
</dbReference>
<gene>
    <name evidence="1" type="ORF">SUBVAR_07408</name>
</gene>
<accession>D1PSM6</accession>
<dbReference type="AlphaFoldDB" id="D1PSM6"/>
<keyword evidence="2" id="KW-1185">Reference proteome</keyword>
<evidence type="ECO:0000313" key="1">
    <source>
        <dbReference type="EMBL" id="EFB74311.1"/>
    </source>
</evidence>
<dbReference type="STRING" id="411471.SUBVAR_07408"/>
<dbReference type="Proteomes" id="UP000003438">
    <property type="component" value="Unassembled WGS sequence"/>
</dbReference>
<dbReference type="HOGENOM" id="CLU_1601836_0_0_9"/>
<comment type="caution">
    <text evidence="1">The sequence shown here is derived from an EMBL/GenBank/DDBJ whole genome shotgun (WGS) entry which is preliminary data.</text>
</comment>
<protein>
    <submittedName>
        <fullName evidence="1">Uncharacterized protein</fullName>
    </submittedName>
</protein>
<sequence length="166" mass="19405">MQYSFILHFPNHFPIFIKKGKIVSPERSHVMENKSKGRVARAYRISDETVETLKAIADKENCTETAVIENAIRYYKDYLYMQTDGAFINESVKRTFLASVNLMETRLNNRTNKVLSELAIQQAIICQVLAHELEINPRALDNYRRAAVEYLKMNDRVFRLEDILEE</sequence>
<proteinExistence type="predicted"/>
<reference evidence="1" key="1">
    <citation type="submission" date="2009-12" db="EMBL/GenBank/DDBJ databases">
        <authorList>
            <person name="Weinstock G."/>
            <person name="Sodergren E."/>
            <person name="Clifton S."/>
            <person name="Fulton L."/>
            <person name="Fulton B."/>
            <person name="Courtney L."/>
            <person name="Fronick C."/>
            <person name="Harrison M."/>
            <person name="Strong C."/>
            <person name="Farmer C."/>
            <person name="Delahaunty K."/>
            <person name="Markovic C."/>
            <person name="Hall O."/>
            <person name="Minx P."/>
            <person name="Tomlinson C."/>
            <person name="Mitreva M."/>
            <person name="Nelson J."/>
            <person name="Hou S."/>
            <person name="Wollam A."/>
            <person name="Pepin K.H."/>
            <person name="Johnson M."/>
            <person name="Bhonagiri V."/>
            <person name="Nash W.E."/>
            <person name="Warren W."/>
            <person name="Chinwalla A."/>
            <person name="Mardis E.R."/>
            <person name="Wilson R.K."/>
        </authorList>
    </citation>
    <scope>NUCLEOTIDE SEQUENCE [LARGE SCALE GENOMIC DNA]</scope>
    <source>
        <strain evidence="1">DSM 15176</strain>
    </source>
</reference>
<organism evidence="1 2">
    <name type="scientific">Subdoligranulum variabile DSM 15176</name>
    <dbReference type="NCBI Taxonomy" id="411471"/>
    <lineage>
        <taxon>Bacteria</taxon>
        <taxon>Bacillati</taxon>
        <taxon>Bacillota</taxon>
        <taxon>Clostridia</taxon>
        <taxon>Eubacteriales</taxon>
        <taxon>Oscillospiraceae</taxon>
        <taxon>Subdoligranulum</taxon>
    </lineage>
</organism>
<evidence type="ECO:0000313" key="2">
    <source>
        <dbReference type="Proteomes" id="UP000003438"/>
    </source>
</evidence>
<name>D1PSM6_9FIRM</name>